<comment type="caution">
    <text evidence="2">The sequence shown here is derived from an EMBL/GenBank/DDBJ whole genome shotgun (WGS) entry which is preliminary data.</text>
</comment>
<reference evidence="2" key="1">
    <citation type="journal article" date="2021" name="Sci. Rep.">
        <title>Diploid genomic architecture of Nitzschia inconspicua, an elite biomass production diatom.</title>
        <authorList>
            <person name="Oliver A."/>
            <person name="Podell S."/>
            <person name="Pinowska A."/>
            <person name="Traller J.C."/>
            <person name="Smith S.R."/>
            <person name="McClure R."/>
            <person name="Beliaev A."/>
            <person name="Bohutskyi P."/>
            <person name="Hill E.A."/>
            <person name="Rabines A."/>
            <person name="Zheng H."/>
            <person name="Allen L.Z."/>
            <person name="Kuo A."/>
            <person name="Grigoriev I.V."/>
            <person name="Allen A.E."/>
            <person name="Hazlebeck D."/>
            <person name="Allen E.E."/>
        </authorList>
    </citation>
    <scope>NUCLEOTIDE SEQUENCE</scope>
    <source>
        <strain evidence="2">Hildebrandi</strain>
    </source>
</reference>
<organism evidence="2 3">
    <name type="scientific">Nitzschia inconspicua</name>
    <dbReference type="NCBI Taxonomy" id="303405"/>
    <lineage>
        <taxon>Eukaryota</taxon>
        <taxon>Sar</taxon>
        <taxon>Stramenopiles</taxon>
        <taxon>Ochrophyta</taxon>
        <taxon>Bacillariophyta</taxon>
        <taxon>Bacillariophyceae</taxon>
        <taxon>Bacillariophycidae</taxon>
        <taxon>Bacillariales</taxon>
        <taxon>Bacillariaceae</taxon>
        <taxon>Nitzschia</taxon>
    </lineage>
</organism>
<name>A0A9K3LVP6_9STRA</name>
<accession>A0A9K3LVP6</accession>
<feature type="compositionally biased region" description="Low complexity" evidence="1">
    <location>
        <begin position="105"/>
        <end position="116"/>
    </location>
</feature>
<dbReference type="Proteomes" id="UP000693970">
    <property type="component" value="Unassembled WGS sequence"/>
</dbReference>
<dbReference type="EMBL" id="JAGRRH010000006">
    <property type="protein sequence ID" value="KAG7369410.1"/>
    <property type="molecule type" value="Genomic_DNA"/>
</dbReference>
<keyword evidence="3" id="KW-1185">Reference proteome</keyword>
<dbReference type="AlphaFoldDB" id="A0A9K3LVP6"/>
<dbReference type="PROSITE" id="PS51257">
    <property type="entry name" value="PROKAR_LIPOPROTEIN"/>
    <property type="match status" value="1"/>
</dbReference>
<evidence type="ECO:0000313" key="3">
    <source>
        <dbReference type="Proteomes" id="UP000693970"/>
    </source>
</evidence>
<reference evidence="2" key="2">
    <citation type="submission" date="2021-04" db="EMBL/GenBank/DDBJ databases">
        <authorList>
            <person name="Podell S."/>
        </authorList>
    </citation>
    <scope>NUCLEOTIDE SEQUENCE</scope>
    <source>
        <strain evidence="2">Hildebrandi</strain>
    </source>
</reference>
<proteinExistence type="predicted"/>
<evidence type="ECO:0000313" key="2">
    <source>
        <dbReference type="EMBL" id="KAG7369410.1"/>
    </source>
</evidence>
<gene>
    <name evidence="2" type="ORF">IV203_032153</name>
</gene>
<protein>
    <submittedName>
        <fullName evidence="2">Uncharacterized protein</fullName>
    </submittedName>
</protein>
<feature type="region of interest" description="Disordered" evidence="1">
    <location>
        <begin position="103"/>
        <end position="139"/>
    </location>
</feature>
<sequence>MMILPPRRVPLFTSEKPKKVSFVLLVAWMFTIMACMDVVDAFQTTTTIASTSVNHQQRPKHRHCAAPLCSTVSNTNNSNRPDLVDQNVFIAAIERVEDEIAMAMQSQQQQEEQQQQDTNDSCNTQKSENEDTNDNNNNNNMVYAIGRIFVDLPVDQQPELDLTESVGPMVLVTGVWGKTAEISGLQPFDTITQVTVGSSAAALTNSGEQPDGTIRTATSTIQAETTFAASCKQSTLEETAAILTAAAQHALQNGKTMIQLEVNRLIQGYYAPPPTQPSSTPES</sequence>
<evidence type="ECO:0000256" key="1">
    <source>
        <dbReference type="SAM" id="MobiDB-lite"/>
    </source>
</evidence>
<dbReference type="OrthoDB" id="10556221at2759"/>
<feature type="compositionally biased region" description="Polar residues" evidence="1">
    <location>
        <begin position="117"/>
        <end position="126"/>
    </location>
</feature>